<organism evidence="3 4">
    <name type="scientific">Roseimaritima multifibrata</name>
    <dbReference type="NCBI Taxonomy" id="1930274"/>
    <lineage>
        <taxon>Bacteria</taxon>
        <taxon>Pseudomonadati</taxon>
        <taxon>Planctomycetota</taxon>
        <taxon>Planctomycetia</taxon>
        <taxon>Pirellulales</taxon>
        <taxon>Pirellulaceae</taxon>
        <taxon>Roseimaritima</taxon>
    </lineage>
</organism>
<evidence type="ECO:0000259" key="2">
    <source>
        <dbReference type="Pfam" id="PF14534"/>
    </source>
</evidence>
<proteinExistence type="predicted"/>
<dbReference type="InterPro" id="IPR032710">
    <property type="entry name" value="NTF2-like_dom_sf"/>
</dbReference>
<dbReference type="Proteomes" id="UP000320672">
    <property type="component" value="Chromosome"/>
</dbReference>
<dbReference type="InterPro" id="IPR027843">
    <property type="entry name" value="DUF4440"/>
</dbReference>
<dbReference type="OrthoDB" id="263788at2"/>
<dbReference type="KEGG" id="rml:FF011L_27280"/>
<dbReference type="RefSeq" id="WP_145352025.1">
    <property type="nucleotide sequence ID" value="NZ_CP036262.1"/>
</dbReference>
<evidence type="ECO:0000313" key="3">
    <source>
        <dbReference type="EMBL" id="QDS93951.1"/>
    </source>
</evidence>
<feature type="signal peptide" evidence="1">
    <location>
        <begin position="1"/>
        <end position="21"/>
    </location>
</feature>
<evidence type="ECO:0000313" key="4">
    <source>
        <dbReference type="Proteomes" id="UP000320672"/>
    </source>
</evidence>
<dbReference type="NCBIfam" id="TIGR02246">
    <property type="entry name" value="SgcJ/EcaC family oxidoreductase"/>
    <property type="match status" value="1"/>
</dbReference>
<gene>
    <name evidence="3" type="ORF">FF011L_27280</name>
</gene>
<reference evidence="3 4" key="1">
    <citation type="submission" date="2019-02" db="EMBL/GenBank/DDBJ databases">
        <title>Deep-cultivation of Planctomycetes and their phenomic and genomic characterization uncovers novel biology.</title>
        <authorList>
            <person name="Wiegand S."/>
            <person name="Jogler M."/>
            <person name="Boedeker C."/>
            <person name="Pinto D."/>
            <person name="Vollmers J."/>
            <person name="Rivas-Marin E."/>
            <person name="Kohn T."/>
            <person name="Peeters S.H."/>
            <person name="Heuer A."/>
            <person name="Rast P."/>
            <person name="Oberbeckmann S."/>
            <person name="Bunk B."/>
            <person name="Jeske O."/>
            <person name="Meyerdierks A."/>
            <person name="Storesund J.E."/>
            <person name="Kallscheuer N."/>
            <person name="Luecker S."/>
            <person name="Lage O.M."/>
            <person name="Pohl T."/>
            <person name="Merkel B.J."/>
            <person name="Hornburger P."/>
            <person name="Mueller R.-W."/>
            <person name="Bruemmer F."/>
            <person name="Labrenz M."/>
            <person name="Spormann A.M."/>
            <person name="Op den Camp H."/>
            <person name="Overmann J."/>
            <person name="Amann R."/>
            <person name="Jetten M.S.M."/>
            <person name="Mascher T."/>
            <person name="Medema M.H."/>
            <person name="Devos D.P."/>
            <person name="Kaster A.-K."/>
            <person name="Ovreas L."/>
            <person name="Rohde M."/>
            <person name="Galperin M.Y."/>
            <person name="Jogler C."/>
        </authorList>
    </citation>
    <scope>NUCLEOTIDE SEQUENCE [LARGE SCALE GENOMIC DNA]</scope>
    <source>
        <strain evidence="3 4">FF011L</strain>
    </source>
</reference>
<dbReference type="InterPro" id="IPR011944">
    <property type="entry name" value="Steroid_delta5-4_isomerase"/>
</dbReference>
<dbReference type="Pfam" id="PF14534">
    <property type="entry name" value="DUF4440"/>
    <property type="match status" value="1"/>
</dbReference>
<dbReference type="SUPFAM" id="SSF54427">
    <property type="entry name" value="NTF2-like"/>
    <property type="match status" value="1"/>
</dbReference>
<protein>
    <submittedName>
        <fullName evidence="3">SnoaL-like domain protein</fullName>
    </submittedName>
</protein>
<feature type="domain" description="DUF4440" evidence="2">
    <location>
        <begin position="52"/>
        <end position="154"/>
    </location>
</feature>
<accession>A0A517MGE0</accession>
<keyword evidence="1" id="KW-0732">Signal</keyword>
<dbReference type="Gene3D" id="3.10.450.50">
    <property type="match status" value="1"/>
</dbReference>
<name>A0A517MGE0_9BACT</name>
<dbReference type="AlphaFoldDB" id="A0A517MGE0"/>
<keyword evidence="4" id="KW-1185">Reference proteome</keyword>
<evidence type="ECO:0000256" key="1">
    <source>
        <dbReference type="SAM" id="SignalP"/>
    </source>
</evidence>
<sequence precursor="true">MKRVKFAGMLLALSVSNFAVAQDSAPATAAAPAAAATPAINPSLNEIQVGSKAFVDAFNKGDAAAIAGMWTPEGEYIDGAGNLMVGRAAIEKSYADFFAENAGATLELNIDSLKALSDAAAMEQGTSRVKVGPTAAVVGSYEAIHVKVDGKWQMASVRDSVIESATAEQNLSDFEFLIGTWGAEEQGNKNESICSWVSDHRFVKRDYTTTFLNGSTSSGVQLIGWNAQGGYIQSWTFSSDGGHAVGVWMPTEEGWAAQMQGITGRGVSTASVNLLRRLDDNAYVWQSVDRTVGGVAIPDTNEVVLKRQP</sequence>
<dbReference type="EMBL" id="CP036262">
    <property type="protein sequence ID" value="QDS93951.1"/>
    <property type="molecule type" value="Genomic_DNA"/>
</dbReference>
<feature type="chain" id="PRO_5021776698" evidence="1">
    <location>
        <begin position="22"/>
        <end position="309"/>
    </location>
</feature>